<keyword evidence="4 5" id="KW-0472">Membrane</keyword>
<evidence type="ECO:0000256" key="5">
    <source>
        <dbReference type="SAM" id="Phobius"/>
    </source>
</evidence>
<evidence type="ECO:0000256" key="3">
    <source>
        <dbReference type="ARBA" id="ARBA00022989"/>
    </source>
</evidence>
<feature type="domain" description="MARVEL" evidence="6">
    <location>
        <begin position="6"/>
        <end position="122"/>
    </location>
</feature>
<protein>
    <recommendedName>
        <fullName evidence="6">MARVEL domain-containing protein</fullName>
    </recommendedName>
</protein>
<keyword evidence="2 5" id="KW-0812">Transmembrane</keyword>
<dbReference type="EMBL" id="JAGPYM010000028">
    <property type="protein sequence ID" value="KAH6879849.1"/>
    <property type="molecule type" value="Genomic_DNA"/>
</dbReference>
<evidence type="ECO:0000313" key="7">
    <source>
        <dbReference type="EMBL" id="KAH6879849.1"/>
    </source>
</evidence>
<evidence type="ECO:0000256" key="4">
    <source>
        <dbReference type="ARBA" id="ARBA00023136"/>
    </source>
</evidence>
<evidence type="ECO:0000259" key="6">
    <source>
        <dbReference type="Pfam" id="PF01284"/>
    </source>
</evidence>
<keyword evidence="8" id="KW-1185">Reference proteome</keyword>
<evidence type="ECO:0000256" key="1">
    <source>
        <dbReference type="ARBA" id="ARBA00004141"/>
    </source>
</evidence>
<evidence type="ECO:0000256" key="2">
    <source>
        <dbReference type="ARBA" id="ARBA00022692"/>
    </source>
</evidence>
<dbReference type="GO" id="GO:0016020">
    <property type="term" value="C:membrane"/>
    <property type="evidence" value="ECO:0007669"/>
    <property type="project" value="UniProtKB-SubCell"/>
</dbReference>
<proteinExistence type="predicted"/>
<accession>A0A9P8VYB3</accession>
<comment type="subcellular location">
    <subcellularLocation>
        <location evidence="1">Membrane</location>
        <topology evidence="1">Multi-pass membrane protein</topology>
    </subcellularLocation>
</comment>
<dbReference type="InterPro" id="IPR008253">
    <property type="entry name" value="Marvel"/>
</dbReference>
<dbReference type="OrthoDB" id="2117453at2759"/>
<dbReference type="Pfam" id="PF01284">
    <property type="entry name" value="MARVEL"/>
    <property type="match status" value="1"/>
</dbReference>
<sequence length="152" mass="16278">MGFGLFTILQAVLAVSLIIELGLTAYCADLSSGYWPGSSPSSVSFMLFNTIWSILVFVYIAVIPIYSPSIYNSIIGVILEGVTTLFWFSGSLAMAVWVRGGAPAAAVAFGFLLLLIFLALFIYDLVSLIRSRGRGAHEGATDHVKAQTHPGI</sequence>
<reference evidence="7 8" key="1">
    <citation type="journal article" date="2021" name="Nat. Commun.">
        <title>Genetic determinants of endophytism in the Arabidopsis root mycobiome.</title>
        <authorList>
            <person name="Mesny F."/>
            <person name="Miyauchi S."/>
            <person name="Thiergart T."/>
            <person name="Pickel B."/>
            <person name="Atanasova L."/>
            <person name="Karlsson M."/>
            <person name="Huettel B."/>
            <person name="Barry K.W."/>
            <person name="Haridas S."/>
            <person name="Chen C."/>
            <person name="Bauer D."/>
            <person name="Andreopoulos W."/>
            <person name="Pangilinan J."/>
            <person name="LaButti K."/>
            <person name="Riley R."/>
            <person name="Lipzen A."/>
            <person name="Clum A."/>
            <person name="Drula E."/>
            <person name="Henrissat B."/>
            <person name="Kohler A."/>
            <person name="Grigoriev I.V."/>
            <person name="Martin F.M."/>
            <person name="Hacquard S."/>
        </authorList>
    </citation>
    <scope>NUCLEOTIDE SEQUENCE [LARGE SCALE GENOMIC DNA]</scope>
    <source>
        <strain evidence="7 8">MPI-CAGE-CH-0241</strain>
    </source>
</reference>
<organism evidence="7 8">
    <name type="scientific">Thelonectria olida</name>
    <dbReference type="NCBI Taxonomy" id="1576542"/>
    <lineage>
        <taxon>Eukaryota</taxon>
        <taxon>Fungi</taxon>
        <taxon>Dikarya</taxon>
        <taxon>Ascomycota</taxon>
        <taxon>Pezizomycotina</taxon>
        <taxon>Sordariomycetes</taxon>
        <taxon>Hypocreomycetidae</taxon>
        <taxon>Hypocreales</taxon>
        <taxon>Nectriaceae</taxon>
        <taxon>Thelonectria</taxon>
    </lineage>
</organism>
<feature type="transmembrane region" description="Helical" evidence="5">
    <location>
        <begin position="104"/>
        <end position="126"/>
    </location>
</feature>
<feature type="transmembrane region" description="Helical" evidence="5">
    <location>
        <begin position="74"/>
        <end position="98"/>
    </location>
</feature>
<name>A0A9P8VYB3_9HYPO</name>
<feature type="transmembrane region" description="Helical" evidence="5">
    <location>
        <begin position="43"/>
        <end position="62"/>
    </location>
</feature>
<dbReference type="Proteomes" id="UP000777438">
    <property type="component" value="Unassembled WGS sequence"/>
</dbReference>
<keyword evidence="3 5" id="KW-1133">Transmembrane helix</keyword>
<evidence type="ECO:0000313" key="8">
    <source>
        <dbReference type="Proteomes" id="UP000777438"/>
    </source>
</evidence>
<dbReference type="AlphaFoldDB" id="A0A9P8VYB3"/>
<gene>
    <name evidence="7" type="ORF">B0T10DRAFT_609800</name>
</gene>
<comment type="caution">
    <text evidence="7">The sequence shown here is derived from an EMBL/GenBank/DDBJ whole genome shotgun (WGS) entry which is preliminary data.</text>
</comment>
<dbReference type="PANTHER" id="PTHR37451">
    <property type="entry name" value="MARVEL DOMAIN"/>
    <property type="match status" value="1"/>
</dbReference>
<dbReference type="PANTHER" id="PTHR37451:SF1">
    <property type="entry name" value="MARVEL DOMAIN-CONTAINING PROTEIN"/>
    <property type="match status" value="1"/>
</dbReference>